<comment type="similarity">
    <text evidence="7">Belongs to the chloroperoxidase family.</text>
</comment>
<dbReference type="GO" id="GO:0046872">
    <property type="term" value="F:metal ion binding"/>
    <property type="evidence" value="ECO:0007669"/>
    <property type="project" value="UniProtKB-KW"/>
</dbReference>
<comment type="caution">
    <text evidence="11">The sequence shown here is derived from an EMBL/GenBank/DDBJ whole genome shotgun (WGS) entry which is preliminary data.</text>
</comment>
<dbReference type="Proteomes" id="UP000676310">
    <property type="component" value="Unassembled WGS sequence"/>
</dbReference>
<evidence type="ECO:0000256" key="3">
    <source>
        <dbReference type="ARBA" id="ARBA00022617"/>
    </source>
</evidence>
<dbReference type="InterPro" id="IPR036851">
    <property type="entry name" value="Chloroperoxidase-like_sf"/>
</dbReference>
<name>A0A8J2MYL0_9PLEO</name>
<keyword evidence="4" id="KW-0479">Metal-binding</keyword>
<dbReference type="InterPro" id="IPR000028">
    <property type="entry name" value="Chloroperoxidase"/>
</dbReference>
<comment type="cofactor">
    <cofactor evidence="1">
        <name>heme b</name>
        <dbReference type="ChEBI" id="CHEBI:60344"/>
    </cofactor>
</comment>
<proteinExistence type="inferred from homology"/>
<accession>A0A8J2MYL0</accession>
<evidence type="ECO:0000256" key="8">
    <source>
        <dbReference type="SAM" id="MobiDB-lite"/>
    </source>
</evidence>
<keyword evidence="3" id="KW-0349">Heme</keyword>
<evidence type="ECO:0000256" key="9">
    <source>
        <dbReference type="SAM" id="SignalP"/>
    </source>
</evidence>
<dbReference type="AlphaFoldDB" id="A0A8J2MYL0"/>
<dbReference type="RefSeq" id="XP_043167441.1">
    <property type="nucleotide sequence ID" value="XM_043311506.1"/>
</dbReference>
<keyword evidence="9" id="KW-0732">Signal</keyword>
<evidence type="ECO:0000313" key="11">
    <source>
        <dbReference type="EMBL" id="CAG5155909.1"/>
    </source>
</evidence>
<evidence type="ECO:0000256" key="1">
    <source>
        <dbReference type="ARBA" id="ARBA00001970"/>
    </source>
</evidence>
<sequence length="459" mass="49293">MRFTQAITLALPAIAAAYPGMMGASSRAEMEEYLRVEMQREQLANRAAGPQLGGLLSPVGNLLGSLGDIVDGLLSSVGQAIVKQDNKRPEPGYEFKAPGPNDSRGPCPGLNLLANYGYLPRDGYVSYGQVLEATARGFNMGTDLATVLATFAVLGSGDLDGLSFYLGSGKNEIGGLNRHSVVEADVSPNREDYYLGCGDNHHLSSRLVKQMVGYAAQDPKKEFSMDVLAKHYAKSAGFTKDNNPFIYYFPFPQIVSLGAFAFYPQFFSNGTYGAGGVANYKSIMSIIGAEYDANTKEFKYVPERWPENWYRRDTPYGAVQAIADGFLQIYPRNIIVPGAAQVGTGKLTVQTLLCDVYQGINSITPLVLGGTEENISKGVSWALSVLDPILSKTALGCPDSVISPNFLYPNSQQEGGPANPPKVPSDAWTGDNVYNKVYFGGSSPPTNPKCSHSSQSAFG</sequence>
<feature type="domain" description="Heme haloperoxidase family profile" evidence="10">
    <location>
        <begin position="91"/>
        <end position="324"/>
    </location>
</feature>
<dbReference type="PROSITE" id="PS51405">
    <property type="entry name" value="HEME_HALOPEROXIDASE"/>
    <property type="match status" value="1"/>
</dbReference>
<evidence type="ECO:0000259" key="10">
    <source>
        <dbReference type="PROSITE" id="PS51405"/>
    </source>
</evidence>
<keyword evidence="12" id="KW-1185">Reference proteome</keyword>
<dbReference type="GeneID" id="67015502"/>
<feature type="chain" id="PRO_5035146049" description="Heme haloperoxidase family profile domain-containing protein" evidence="9">
    <location>
        <begin position="18"/>
        <end position="459"/>
    </location>
</feature>
<dbReference type="Gene3D" id="1.10.489.10">
    <property type="entry name" value="Chloroperoxidase-like"/>
    <property type="match status" value="1"/>
</dbReference>
<keyword evidence="6" id="KW-0408">Iron</keyword>
<dbReference type="OrthoDB" id="407298at2759"/>
<dbReference type="GO" id="GO:0004601">
    <property type="term" value="F:peroxidase activity"/>
    <property type="evidence" value="ECO:0007669"/>
    <property type="project" value="UniProtKB-KW"/>
</dbReference>
<protein>
    <recommendedName>
        <fullName evidence="10">Heme haloperoxidase family profile domain-containing protein</fullName>
    </recommendedName>
</protein>
<keyword evidence="5" id="KW-0560">Oxidoreductase</keyword>
<evidence type="ECO:0000256" key="2">
    <source>
        <dbReference type="ARBA" id="ARBA00022559"/>
    </source>
</evidence>
<evidence type="ECO:0000256" key="6">
    <source>
        <dbReference type="ARBA" id="ARBA00023004"/>
    </source>
</evidence>
<feature type="signal peptide" evidence="9">
    <location>
        <begin position="1"/>
        <end position="17"/>
    </location>
</feature>
<evidence type="ECO:0000256" key="5">
    <source>
        <dbReference type="ARBA" id="ARBA00023002"/>
    </source>
</evidence>
<evidence type="ECO:0000256" key="7">
    <source>
        <dbReference type="ARBA" id="ARBA00025795"/>
    </source>
</evidence>
<feature type="region of interest" description="Disordered" evidence="8">
    <location>
        <begin position="408"/>
        <end position="427"/>
    </location>
</feature>
<gene>
    <name evidence="11" type="ORF">ALTATR162_LOCUS3896</name>
</gene>
<feature type="region of interest" description="Disordered" evidence="8">
    <location>
        <begin position="439"/>
        <end position="459"/>
    </location>
</feature>
<keyword evidence="2" id="KW-0575">Peroxidase</keyword>
<dbReference type="SUPFAM" id="SSF47571">
    <property type="entry name" value="Cloroperoxidase"/>
    <property type="match status" value="1"/>
</dbReference>
<dbReference type="Pfam" id="PF01328">
    <property type="entry name" value="Peroxidase_2"/>
    <property type="match status" value="1"/>
</dbReference>
<feature type="compositionally biased region" description="Polar residues" evidence="8">
    <location>
        <begin position="448"/>
        <end position="459"/>
    </location>
</feature>
<reference evidence="11" key="1">
    <citation type="submission" date="2021-05" db="EMBL/GenBank/DDBJ databases">
        <authorList>
            <person name="Stam R."/>
        </authorList>
    </citation>
    <scope>NUCLEOTIDE SEQUENCE</scope>
    <source>
        <strain evidence="11">CS162</strain>
    </source>
</reference>
<evidence type="ECO:0000256" key="4">
    <source>
        <dbReference type="ARBA" id="ARBA00022723"/>
    </source>
</evidence>
<dbReference type="PANTHER" id="PTHR33577">
    <property type="entry name" value="STERIGMATOCYSTIN BIOSYNTHESIS PEROXIDASE STCC-RELATED"/>
    <property type="match status" value="1"/>
</dbReference>
<evidence type="ECO:0000313" key="12">
    <source>
        <dbReference type="Proteomes" id="UP000676310"/>
    </source>
</evidence>
<dbReference type="EMBL" id="CAJRGZ010000017">
    <property type="protein sequence ID" value="CAG5155909.1"/>
    <property type="molecule type" value="Genomic_DNA"/>
</dbReference>
<dbReference type="PANTHER" id="PTHR33577:SF1">
    <property type="entry name" value="HEME HALOPEROXIDASE FAMILY PROFILE DOMAIN-CONTAINING PROTEIN"/>
    <property type="match status" value="1"/>
</dbReference>
<organism evidence="11 12">
    <name type="scientific">Alternaria atra</name>
    <dbReference type="NCBI Taxonomy" id="119953"/>
    <lineage>
        <taxon>Eukaryota</taxon>
        <taxon>Fungi</taxon>
        <taxon>Dikarya</taxon>
        <taxon>Ascomycota</taxon>
        <taxon>Pezizomycotina</taxon>
        <taxon>Dothideomycetes</taxon>
        <taxon>Pleosporomycetidae</taxon>
        <taxon>Pleosporales</taxon>
        <taxon>Pleosporineae</taxon>
        <taxon>Pleosporaceae</taxon>
        <taxon>Alternaria</taxon>
        <taxon>Alternaria sect. Ulocladioides</taxon>
    </lineage>
</organism>